<comment type="similarity">
    <text evidence="2">Belongs to the SusD family.</text>
</comment>
<proteinExistence type="inferred from homology"/>
<keyword evidence="3" id="KW-0732">Signal</keyword>
<dbReference type="InterPro" id="IPR012944">
    <property type="entry name" value="SusD_RagB_dom"/>
</dbReference>
<dbReference type="InterPro" id="IPR033985">
    <property type="entry name" value="SusD-like_N"/>
</dbReference>
<evidence type="ECO:0000313" key="8">
    <source>
        <dbReference type="EMBL" id="AWV97115.1"/>
    </source>
</evidence>
<sequence length="548" mass="61262">MKIFNIKQVAVLLTCSVLIGGCDNYIEEDIYSGITSENFLSEDNVDQLVIGLYDATRDVYKNYGYKFAGTDIFTSKSEVFSFSSENDYNSFNAPQSNGVWSSNYGVISKANTAINRYETQIDWSDANLENKAYGIAQARALRALAYFNLAVQYGGVALELDEPQSIRTDYTRSSEEETYALIISELEGAIPALKDAPETGRFSKRAAQHLLAEVYLTRAYKSYAGGNDFQMAADLAIQAIGSYDIRSQSFAELFDYDNQVNSEILFAAHWGDTGFAEDRGNNKHSLFMSGVESLPGVSRSNLYGKTGDGLMMTPYFYSLFADNDSRENVTMHRAIIADEAGFAIGSDEIAIGDTVVYFPKHALSEAELKDKLERYWVYQPDQYLYGRPETIAGVNYQFTANPILTNFPMMKKFDDEIFQEENNGARDTYIFRVAETHLIAAEAILGAGNTTQALVHINRVRERATGVADHYTSLDLDTILEERALELAGEENRWATLKRMGKLEARVGLYNPHYIDHGAFDAAKHILRPIPLIELEISPSTMTQNSGY</sequence>
<dbReference type="Pfam" id="PF07980">
    <property type="entry name" value="SusD_RagB"/>
    <property type="match status" value="1"/>
</dbReference>
<evidence type="ECO:0000313" key="9">
    <source>
        <dbReference type="Proteomes" id="UP000249873"/>
    </source>
</evidence>
<reference evidence="8 9" key="1">
    <citation type="submission" date="2018-05" db="EMBL/GenBank/DDBJ databases">
        <title>Complete genome sequence of Arcticibacterium luteifluviistationis SM1504T, a cytophagaceae bacterium isolated from Arctic surface seawater.</title>
        <authorList>
            <person name="Li Y."/>
            <person name="Qin Q.-L."/>
        </authorList>
    </citation>
    <scope>NUCLEOTIDE SEQUENCE [LARGE SCALE GENOMIC DNA]</scope>
    <source>
        <strain evidence="8 9">SM1504</strain>
    </source>
</reference>
<evidence type="ECO:0000256" key="1">
    <source>
        <dbReference type="ARBA" id="ARBA00004442"/>
    </source>
</evidence>
<keyword evidence="5" id="KW-0998">Cell outer membrane</keyword>
<dbReference type="PROSITE" id="PS51257">
    <property type="entry name" value="PROKAR_LIPOPROTEIN"/>
    <property type="match status" value="1"/>
</dbReference>
<dbReference type="GO" id="GO:0009279">
    <property type="term" value="C:cell outer membrane"/>
    <property type="evidence" value="ECO:0007669"/>
    <property type="project" value="UniProtKB-SubCell"/>
</dbReference>
<evidence type="ECO:0000259" key="6">
    <source>
        <dbReference type="Pfam" id="PF07980"/>
    </source>
</evidence>
<name>A0A2Z4G7M9_9BACT</name>
<keyword evidence="9" id="KW-1185">Reference proteome</keyword>
<comment type="subcellular location">
    <subcellularLocation>
        <location evidence="1">Cell outer membrane</location>
    </subcellularLocation>
</comment>
<accession>A0A2Z4G7M9</accession>
<dbReference type="RefSeq" id="WP_111370217.1">
    <property type="nucleotide sequence ID" value="NZ_CP029480.1"/>
</dbReference>
<evidence type="ECO:0000256" key="2">
    <source>
        <dbReference type="ARBA" id="ARBA00006275"/>
    </source>
</evidence>
<dbReference type="OrthoDB" id="906516at2"/>
<evidence type="ECO:0000256" key="4">
    <source>
        <dbReference type="ARBA" id="ARBA00023136"/>
    </source>
</evidence>
<evidence type="ECO:0000256" key="3">
    <source>
        <dbReference type="ARBA" id="ARBA00022729"/>
    </source>
</evidence>
<dbReference type="Proteomes" id="UP000249873">
    <property type="component" value="Chromosome"/>
</dbReference>
<evidence type="ECO:0000259" key="7">
    <source>
        <dbReference type="Pfam" id="PF14322"/>
    </source>
</evidence>
<evidence type="ECO:0008006" key="10">
    <source>
        <dbReference type="Google" id="ProtNLM"/>
    </source>
</evidence>
<gene>
    <name evidence="8" type="ORF">DJ013_02570</name>
</gene>
<feature type="domain" description="SusD-like N-terminal" evidence="7">
    <location>
        <begin position="26"/>
        <end position="216"/>
    </location>
</feature>
<dbReference type="InterPro" id="IPR011990">
    <property type="entry name" value="TPR-like_helical_dom_sf"/>
</dbReference>
<protein>
    <recommendedName>
        <fullName evidence="10">RagB/SusD family nutrient uptake outer membrane protein</fullName>
    </recommendedName>
</protein>
<organism evidence="8 9">
    <name type="scientific">Arcticibacterium luteifluviistationis</name>
    <dbReference type="NCBI Taxonomy" id="1784714"/>
    <lineage>
        <taxon>Bacteria</taxon>
        <taxon>Pseudomonadati</taxon>
        <taxon>Bacteroidota</taxon>
        <taxon>Cytophagia</taxon>
        <taxon>Cytophagales</taxon>
        <taxon>Leadbetterellaceae</taxon>
        <taxon>Arcticibacterium</taxon>
    </lineage>
</organism>
<feature type="domain" description="RagB/SusD" evidence="6">
    <location>
        <begin position="300"/>
        <end position="548"/>
    </location>
</feature>
<evidence type="ECO:0000256" key="5">
    <source>
        <dbReference type="ARBA" id="ARBA00023237"/>
    </source>
</evidence>
<dbReference type="Pfam" id="PF14322">
    <property type="entry name" value="SusD-like_3"/>
    <property type="match status" value="1"/>
</dbReference>
<dbReference type="Gene3D" id="1.25.40.390">
    <property type="match status" value="1"/>
</dbReference>
<dbReference type="SUPFAM" id="SSF48452">
    <property type="entry name" value="TPR-like"/>
    <property type="match status" value="1"/>
</dbReference>
<dbReference type="EMBL" id="CP029480">
    <property type="protein sequence ID" value="AWV97115.1"/>
    <property type="molecule type" value="Genomic_DNA"/>
</dbReference>
<dbReference type="AlphaFoldDB" id="A0A2Z4G7M9"/>
<dbReference type="KEGG" id="als:DJ013_02570"/>
<keyword evidence="4" id="KW-0472">Membrane</keyword>